<dbReference type="GO" id="GO:0003677">
    <property type="term" value="F:DNA binding"/>
    <property type="evidence" value="ECO:0007669"/>
    <property type="project" value="InterPro"/>
</dbReference>
<dbReference type="InterPro" id="IPR044210">
    <property type="entry name" value="Tfc3-like"/>
</dbReference>
<feature type="domain" description="Transcription factor tau subunit sfc3/Tfc3 C-terminal" evidence="2">
    <location>
        <begin position="1401"/>
        <end position="1783"/>
    </location>
</feature>
<feature type="compositionally biased region" description="Basic residues" evidence="1">
    <location>
        <begin position="535"/>
        <end position="553"/>
    </location>
</feature>
<evidence type="ECO:0000259" key="2">
    <source>
        <dbReference type="Pfam" id="PF20222"/>
    </source>
</evidence>
<protein>
    <recommendedName>
        <fullName evidence="2">Transcription factor tau subunit sfc3/Tfc3 C-terminal domain-containing protein</fullName>
    </recommendedName>
</protein>
<name>V5EUR3_KALBG</name>
<feature type="region of interest" description="Disordered" evidence="1">
    <location>
        <begin position="247"/>
        <end position="298"/>
    </location>
</feature>
<feature type="region of interest" description="Disordered" evidence="1">
    <location>
        <begin position="643"/>
        <end position="667"/>
    </location>
</feature>
<dbReference type="GO" id="GO:0000127">
    <property type="term" value="C:transcription factor TFIIIC complex"/>
    <property type="evidence" value="ECO:0007669"/>
    <property type="project" value="InterPro"/>
</dbReference>
<dbReference type="Proteomes" id="UP000019377">
    <property type="component" value="Unassembled WGS sequence"/>
</dbReference>
<evidence type="ECO:0000313" key="4">
    <source>
        <dbReference type="Proteomes" id="UP000019377"/>
    </source>
</evidence>
<dbReference type="PANTHER" id="PTHR15180:SF1">
    <property type="entry name" value="GENERAL TRANSCRIPTION FACTOR 3C POLYPEPTIDE 1"/>
    <property type="match status" value="1"/>
</dbReference>
<feature type="region of interest" description="Disordered" evidence="1">
    <location>
        <begin position="535"/>
        <end position="624"/>
    </location>
</feature>
<dbReference type="InterPro" id="IPR036390">
    <property type="entry name" value="WH_DNA-bd_sf"/>
</dbReference>
<feature type="compositionally biased region" description="Acidic residues" evidence="1">
    <location>
        <begin position="275"/>
        <end position="287"/>
    </location>
</feature>
<dbReference type="GO" id="GO:0006384">
    <property type="term" value="P:transcription initiation at RNA polymerase III promoter"/>
    <property type="evidence" value="ECO:0007669"/>
    <property type="project" value="InterPro"/>
</dbReference>
<reference evidence="4" key="1">
    <citation type="journal article" date="2013" name="Genome Announc.">
        <title>Draft genome sequence of Pseudozyma brasiliensis sp. nov. strain GHG001, a high producer of endo-1,4-xylanase isolated from an insect pest of sugarcane.</title>
        <authorList>
            <person name="Oliveira J.V.D.C."/>
            <person name="dos Santos R.A.C."/>
            <person name="Borges T.A."/>
            <person name="Riano-Pachon D.M."/>
            <person name="Goldman G.H."/>
        </authorList>
    </citation>
    <scope>NUCLEOTIDE SEQUENCE [LARGE SCALE GENOMIC DNA]</scope>
    <source>
        <strain evidence="4">GHG001</strain>
    </source>
</reference>
<feature type="compositionally biased region" description="Basic and acidic residues" evidence="1">
    <location>
        <begin position="1368"/>
        <end position="1382"/>
    </location>
</feature>
<dbReference type="eggNOG" id="ENOG502S1RV">
    <property type="taxonomic scope" value="Eukaryota"/>
</dbReference>
<organism evidence="3 4">
    <name type="scientific">Kalmanozyma brasiliensis (strain GHG001)</name>
    <name type="common">Yeast</name>
    <name type="synonym">Pseudozyma brasiliensis</name>
    <dbReference type="NCBI Taxonomy" id="1365824"/>
    <lineage>
        <taxon>Eukaryota</taxon>
        <taxon>Fungi</taxon>
        <taxon>Dikarya</taxon>
        <taxon>Basidiomycota</taxon>
        <taxon>Ustilaginomycotina</taxon>
        <taxon>Ustilaginomycetes</taxon>
        <taxon>Ustilaginales</taxon>
        <taxon>Ustilaginaceae</taxon>
        <taxon>Kalmanozyma</taxon>
    </lineage>
</organism>
<feature type="region of interest" description="Disordered" evidence="1">
    <location>
        <begin position="1333"/>
        <end position="1395"/>
    </location>
</feature>
<feature type="compositionally biased region" description="Polar residues" evidence="1">
    <location>
        <begin position="247"/>
        <end position="274"/>
    </location>
</feature>
<proteinExistence type="predicted"/>
<dbReference type="PANTHER" id="PTHR15180">
    <property type="entry name" value="GENERAL TRANSCRIPTION FACTOR 3C POLYPEPTIDE 1"/>
    <property type="match status" value="1"/>
</dbReference>
<evidence type="ECO:0000256" key="1">
    <source>
        <dbReference type="SAM" id="MobiDB-lite"/>
    </source>
</evidence>
<dbReference type="Pfam" id="PF20222">
    <property type="entry name" value="DUF6581"/>
    <property type="match status" value="1"/>
</dbReference>
<dbReference type="SUPFAM" id="SSF46785">
    <property type="entry name" value="Winged helix' DNA-binding domain"/>
    <property type="match status" value="1"/>
</dbReference>
<keyword evidence="4" id="KW-1185">Reference proteome</keyword>
<dbReference type="OMA" id="TVFYICK"/>
<dbReference type="InterPro" id="IPR046488">
    <property type="entry name" value="Sfc3/Tfc3_C"/>
</dbReference>
<dbReference type="HOGENOM" id="CLU_000498_0_0_1"/>
<feature type="compositionally biased region" description="Polar residues" evidence="1">
    <location>
        <begin position="658"/>
        <end position="667"/>
    </location>
</feature>
<evidence type="ECO:0000313" key="3">
    <source>
        <dbReference type="EMBL" id="EST09115.1"/>
    </source>
</evidence>
<sequence length="2034" mass="225902">MIDELIHFCIEQIGLDGDAGTDINRFADFIRQYHTEHSSRSQLPNQLVDEYYQAFVFRQLLRHPDVSVGLFIPGVPVKGGAKTGILKRKASTLDSPAPGTKVEAASAPSQEFDWVDLLPDQVLAEQQGLAQLQQLHADHLRLVLQPSEIKRLIVGANADALTATGYRALQIICRSRETPVLSTDIGAALHTDQKTVFYICKRLIDLHLIIKIKARETGTVASYFLATQFEDQCDILIQQRKADNAADLQQSGLADPSTSQASASALPKSSNDQTELMDEDAEDDPDDRADLDTERSAPTVFVKAEESQDVFDTAAHTASSAQSNAPAFDYVEPAQALLWINSRPELVRFRIYLLCNATSSRVTFRYTLLHRINLAQTRPQRRAFHVLLEHAVVDGFLEVVNVVIPSTGGSHRGLRMTAKGLAEMHDLLRGDYGDASLLQEQVKAARLNAKLQQDLDRIGPAMPRELTLERHVYEQIAHAGPAGRTISQLLSQLHGGGHFARALDQLVQRAEDADGEPAMSDMRVRGFHEHKLRVRSTKLYSHHSSLRPRKTRQAKLVDADSEEENPVDLSMDEVSTSVMPESPAAGASKRRSRRVLQGPEQTGPSSMLASSPVSPSSPIEAPTHAPEELAEALVEQAIIPQPSDASAPATEKAAEQEVPQNGTQTSALTDEGVAAAKAPTVDVSRVSDLLDVPSQVKAEATLPPTPAAKKLSSSTATPSASERKRRTNLTQLRSSYALVQCVREAGGAMDSLQIPDQLSDYVERHGFSSDAQLTNLRDRKVREKALVAAVDNNLLRRTFIRLDLPTAPLPRRQIIYLPHLTPEQLQKYCQAVKEGRDGWFESKNAKTALTHATNDVAVDLDDALRFAKPWHLTEPLRLAEVSTDTSQLSTLRKPFLDVVSVYRQHLGFLAGEMVRLKAFHLACAKFITLCRSASSGPDDAGSLSLSFFWTDAPLDLFLALVPTPAVSETIESMTLDPQVRSLPVRALSEELKLSLGLTERVADDVRISLYSLATQLSDLGLVELQPAGAVEDQRDGRPDTFNTAIEPRRYLPLYDWTSEEENKSLIGFVEAGLDATLINRFWAKTQARCLNVQKKFGTEGRQDHGVLTLEDAARLASPVEAEAHKTVPEELSNVLFYGKAWRPYHQLRPSQQKYLLRVDVQDIPSATQDDLERLAYITLAPTQIVRAALQYRLRLATEPVDPDAPVVRHKSPHFSWPLKLSTISLPTSVYRPMAVQAEEARPAQPRVKTQAEREREGRLTTYNKARELRERRNQHFQAMLDDAVQATPAAHELRAKIETALEVIRRKFVTGDIKFDANAVQMAIARAIRSASGVRVMPSVRASSAGRKRRRERVTSTGQDQESGDESDPQRQDGEDAHDRVARANGKRDRRGRRHFDQTSFWTPAKKELLRDAAVILRMRDQVRGRSDWSALFQVMDREDLTKTRAVIMAQWRSQYYRMRSLHGEEAYLTALESRWVPVYLEAQEAGTLDDPEFPSPTEFDLVAQIELLRDKIDKDEVQSSLTKPVARYHLPLTLGASADFTTSWKEEFEEEPVEQRFEAFFPTDFSGAMTKRFETLLHMSFGEEQSIAERWKERDIEKQMAEWAVRVVIVSADAEMAPQDDATTQVAPSPVDEKIKAEFCKSMGDTQIEEAMQRLLDIKLIRCTAVDPIVRRRPGTNFVLTEELQKLLPDANADNRMAAMDLQATLTHRKSAFQQVTEAKDGVVVEPVEADGEAAAMVPLLASELMAGEVDVRAFDTLRQSAAFNARVLNDDDLEALITIKDASGMMEALETAVVPLPAVPSDEALDWLKAAANDGDGGPRPLRPVVETMVGIWRLRFQDCVRDLSATDAQAAERVQDFGLQLIQSGAQGLAVDRPSHRLSRTDIVTLTRGPLPLAFFSPLTSTPVLIASIFVGAYTLTIPVRSEFTPRLSLPHIWTTLSSHSRTQWRALLDTIVALVFQRPATRLASLTSRFTSTAVTEDGEKREVVGTSFADVWAAVTALVEAEVVEVYAEGEVELWTVHPGKRVVWAGFR</sequence>
<feature type="compositionally biased region" description="Polar residues" evidence="1">
    <location>
        <begin position="711"/>
        <end position="720"/>
    </location>
</feature>
<dbReference type="OrthoDB" id="68020at2759"/>
<accession>V5EUR3</accession>
<dbReference type="GO" id="GO:0042791">
    <property type="term" value="P:5S class rRNA transcription by RNA polymerase III"/>
    <property type="evidence" value="ECO:0007669"/>
    <property type="project" value="TreeGrafter"/>
</dbReference>
<dbReference type="STRING" id="1365824.V5EUR3"/>
<gene>
    <name evidence="3" type="ORF">PSEUBRA_SCAF12g01691</name>
</gene>
<feature type="compositionally biased region" description="Low complexity" evidence="1">
    <location>
        <begin position="604"/>
        <end position="618"/>
    </location>
</feature>
<dbReference type="EMBL" id="KI545854">
    <property type="protein sequence ID" value="EST09115.1"/>
    <property type="molecule type" value="Genomic_DNA"/>
</dbReference>
<feature type="region of interest" description="Disordered" evidence="1">
    <location>
        <begin position="697"/>
        <end position="727"/>
    </location>
</feature>